<feature type="compositionally biased region" description="Basic and acidic residues" evidence="1">
    <location>
        <begin position="44"/>
        <end position="54"/>
    </location>
</feature>
<sequence>EKVGEGKKGVFEVVDERVDERFGDVVVVEEDEEEKMWEEEQLRKGLGKRMDEGPSRIGGAIMG</sequence>
<keyword evidence="3" id="KW-1185">Reference proteome</keyword>
<dbReference type="AlphaFoldDB" id="A0A392PHQ2"/>
<protein>
    <submittedName>
        <fullName evidence="2">PAX3-and PAX7-binding protein 1</fullName>
    </submittedName>
</protein>
<organism evidence="2 3">
    <name type="scientific">Trifolium medium</name>
    <dbReference type="NCBI Taxonomy" id="97028"/>
    <lineage>
        <taxon>Eukaryota</taxon>
        <taxon>Viridiplantae</taxon>
        <taxon>Streptophyta</taxon>
        <taxon>Embryophyta</taxon>
        <taxon>Tracheophyta</taxon>
        <taxon>Spermatophyta</taxon>
        <taxon>Magnoliopsida</taxon>
        <taxon>eudicotyledons</taxon>
        <taxon>Gunneridae</taxon>
        <taxon>Pentapetalae</taxon>
        <taxon>rosids</taxon>
        <taxon>fabids</taxon>
        <taxon>Fabales</taxon>
        <taxon>Fabaceae</taxon>
        <taxon>Papilionoideae</taxon>
        <taxon>50 kb inversion clade</taxon>
        <taxon>NPAAA clade</taxon>
        <taxon>Hologalegina</taxon>
        <taxon>IRL clade</taxon>
        <taxon>Trifolieae</taxon>
        <taxon>Trifolium</taxon>
    </lineage>
</organism>
<dbReference type="EMBL" id="LXQA010078543">
    <property type="protein sequence ID" value="MCI11020.1"/>
    <property type="molecule type" value="Genomic_DNA"/>
</dbReference>
<proteinExistence type="predicted"/>
<evidence type="ECO:0000313" key="2">
    <source>
        <dbReference type="EMBL" id="MCI11020.1"/>
    </source>
</evidence>
<name>A0A392PHQ2_9FABA</name>
<comment type="caution">
    <text evidence="2">The sequence shown here is derived from an EMBL/GenBank/DDBJ whole genome shotgun (WGS) entry which is preliminary data.</text>
</comment>
<feature type="non-terminal residue" evidence="2">
    <location>
        <position position="1"/>
    </location>
</feature>
<accession>A0A392PHQ2</accession>
<evidence type="ECO:0000256" key="1">
    <source>
        <dbReference type="SAM" id="MobiDB-lite"/>
    </source>
</evidence>
<reference evidence="2 3" key="1">
    <citation type="journal article" date="2018" name="Front. Plant Sci.">
        <title>Red Clover (Trifolium pratense) and Zigzag Clover (T. medium) - A Picture of Genomic Similarities and Differences.</title>
        <authorList>
            <person name="Dluhosova J."/>
            <person name="Istvanek J."/>
            <person name="Nedelnik J."/>
            <person name="Repkova J."/>
        </authorList>
    </citation>
    <scope>NUCLEOTIDE SEQUENCE [LARGE SCALE GENOMIC DNA]</scope>
    <source>
        <strain evidence="3">cv. 10/8</strain>
        <tissue evidence="2">Leaf</tissue>
    </source>
</reference>
<dbReference type="Proteomes" id="UP000265520">
    <property type="component" value="Unassembled WGS sequence"/>
</dbReference>
<evidence type="ECO:0000313" key="3">
    <source>
        <dbReference type="Proteomes" id="UP000265520"/>
    </source>
</evidence>
<feature type="region of interest" description="Disordered" evidence="1">
    <location>
        <begin position="44"/>
        <end position="63"/>
    </location>
</feature>